<reference evidence="2 3" key="1">
    <citation type="submission" date="2011-08" db="EMBL/GenBank/DDBJ databases">
        <authorList>
            <person name="Weinstock G."/>
            <person name="Sodergren E."/>
            <person name="Clifton S."/>
            <person name="Fulton L."/>
            <person name="Fulton B."/>
            <person name="Courtney L."/>
            <person name="Fronick C."/>
            <person name="Harrison M."/>
            <person name="Strong C."/>
            <person name="Farmer C."/>
            <person name="Delahaunty K."/>
            <person name="Markovic C."/>
            <person name="Hall O."/>
            <person name="Minx P."/>
            <person name="Tomlinson C."/>
            <person name="Mitreva M."/>
            <person name="Hou S."/>
            <person name="Chen J."/>
            <person name="Wollam A."/>
            <person name="Pepin K.H."/>
            <person name="Johnson M."/>
            <person name="Bhonagiri V."/>
            <person name="Zhang X."/>
            <person name="Suruliraj S."/>
            <person name="Warren W."/>
            <person name="Chinwalla A."/>
            <person name="Mardis E.R."/>
            <person name="Wilson R.K."/>
        </authorList>
    </citation>
    <scope>NUCLEOTIDE SEQUENCE [LARGE SCALE GENOMIC DNA]</scope>
    <source>
        <strain evidence="2 3">ATCC 29863</strain>
    </source>
</reference>
<feature type="region of interest" description="Disordered" evidence="1">
    <location>
        <begin position="1"/>
        <end position="44"/>
    </location>
</feature>
<evidence type="ECO:0000256" key="1">
    <source>
        <dbReference type="SAM" id="MobiDB-lite"/>
    </source>
</evidence>
<organism evidence="2 3">
    <name type="scientific">Flavonifractor plautii ATCC 29863</name>
    <dbReference type="NCBI Taxonomy" id="411475"/>
    <lineage>
        <taxon>Bacteria</taxon>
        <taxon>Bacillati</taxon>
        <taxon>Bacillota</taxon>
        <taxon>Clostridia</taxon>
        <taxon>Eubacteriales</taxon>
        <taxon>Oscillospiraceae</taxon>
        <taxon>Flavonifractor</taxon>
    </lineage>
</organism>
<sequence>MGGESQEDFREKCTEHQVKSAPRRGESRGTPAYPESPCSGISPL</sequence>
<name>G9YVG7_FLAPL</name>
<comment type="caution">
    <text evidence="2">The sequence shown here is derived from an EMBL/GenBank/DDBJ whole genome shotgun (WGS) entry which is preliminary data.</text>
</comment>
<feature type="compositionally biased region" description="Basic and acidic residues" evidence="1">
    <location>
        <begin position="7"/>
        <end position="27"/>
    </location>
</feature>
<accession>G9YVG7</accession>
<dbReference type="HOGENOM" id="CLU_3214672_0_0_9"/>
<protein>
    <submittedName>
        <fullName evidence="2">Uncharacterized protein</fullName>
    </submittedName>
</protein>
<evidence type="ECO:0000313" key="3">
    <source>
        <dbReference type="Proteomes" id="UP000004459"/>
    </source>
</evidence>
<evidence type="ECO:0000313" key="2">
    <source>
        <dbReference type="EMBL" id="EHM40461.1"/>
    </source>
</evidence>
<dbReference type="Proteomes" id="UP000004459">
    <property type="component" value="Unassembled WGS sequence"/>
</dbReference>
<dbReference type="EMBL" id="AGCK01000287">
    <property type="protein sequence ID" value="EHM40461.1"/>
    <property type="molecule type" value="Genomic_DNA"/>
</dbReference>
<gene>
    <name evidence="2" type="ORF">HMPREF0372_03532</name>
</gene>
<dbReference type="AlphaFoldDB" id="G9YVG7"/>
<proteinExistence type="predicted"/>